<organism evidence="2 3">
    <name type="scientific">Tetracentron sinense</name>
    <name type="common">Spur-leaf</name>
    <dbReference type="NCBI Taxonomy" id="13715"/>
    <lineage>
        <taxon>Eukaryota</taxon>
        <taxon>Viridiplantae</taxon>
        <taxon>Streptophyta</taxon>
        <taxon>Embryophyta</taxon>
        <taxon>Tracheophyta</taxon>
        <taxon>Spermatophyta</taxon>
        <taxon>Magnoliopsida</taxon>
        <taxon>Trochodendrales</taxon>
        <taxon>Trochodendraceae</taxon>
        <taxon>Tetracentron</taxon>
    </lineage>
</organism>
<keyword evidence="3" id="KW-1185">Reference proteome</keyword>
<evidence type="ECO:0000256" key="1">
    <source>
        <dbReference type="SAM" id="MobiDB-lite"/>
    </source>
</evidence>
<evidence type="ECO:0000313" key="3">
    <source>
        <dbReference type="Proteomes" id="UP000655225"/>
    </source>
</evidence>
<dbReference type="Proteomes" id="UP000655225">
    <property type="component" value="Unassembled WGS sequence"/>
</dbReference>
<reference evidence="2 3" key="1">
    <citation type="submission" date="2020-04" db="EMBL/GenBank/DDBJ databases">
        <title>Plant Genome Project.</title>
        <authorList>
            <person name="Zhang R.-G."/>
        </authorList>
    </citation>
    <scope>NUCLEOTIDE SEQUENCE [LARGE SCALE GENOMIC DNA]</scope>
    <source>
        <strain evidence="2">YNK0</strain>
        <tissue evidence="2">Leaf</tissue>
    </source>
</reference>
<dbReference type="AlphaFoldDB" id="A0A834YTA0"/>
<feature type="compositionally biased region" description="Gly residues" evidence="1">
    <location>
        <begin position="89"/>
        <end position="101"/>
    </location>
</feature>
<sequence>MPVGTPPSSPSLIATAQPSQIVASGGYSCKSSLFSSWRKEIDHGNNRGWFAPGRGSGFSHDGARGRGNCGSSRGYGQVDFNNKSEFGNRGSGRGGSLGRGVDGYLRVDHMGNNGGRMNRTGGLTENATKSVAPRVSAPA</sequence>
<name>A0A834YTA0_TETSI</name>
<evidence type="ECO:0000313" key="2">
    <source>
        <dbReference type="EMBL" id="KAF8394032.1"/>
    </source>
</evidence>
<proteinExistence type="predicted"/>
<comment type="caution">
    <text evidence="2">The sequence shown here is derived from an EMBL/GenBank/DDBJ whole genome shotgun (WGS) entry which is preliminary data.</text>
</comment>
<accession>A0A834YTA0</accession>
<protein>
    <submittedName>
        <fullName evidence="2">Uncharacterized protein</fullName>
    </submittedName>
</protein>
<dbReference type="EMBL" id="JABCRI010000014">
    <property type="protein sequence ID" value="KAF8394032.1"/>
    <property type="molecule type" value="Genomic_DNA"/>
</dbReference>
<gene>
    <name evidence="2" type="ORF">HHK36_020234</name>
</gene>
<feature type="region of interest" description="Disordered" evidence="1">
    <location>
        <begin position="46"/>
        <end position="139"/>
    </location>
</feature>